<dbReference type="EMBL" id="ACFC01000003">
    <property type="protein sequence ID" value="EEE08135.1"/>
    <property type="molecule type" value="Genomic_DNA"/>
</dbReference>
<accession>B9BNC5</accession>
<dbReference type="SUPFAM" id="SSF53041">
    <property type="entry name" value="Resolvase-like"/>
    <property type="match status" value="1"/>
</dbReference>
<dbReference type="CDD" id="cd03768">
    <property type="entry name" value="SR_ResInv"/>
    <property type="match status" value="1"/>
</dbReference>
<dbReference type="InterPro" id="IPR006119">
    <property type="entry name" value="Resolv_N"/>
</dbReference>
<dbReference type="PANTHER" id="PTHR30461:SF26">
    <property type="entry name" value="RESOLVASE HOMOLOG YNEB"/>
    <property type="match status" value="1"/>
</dbReference>
<dbReference type="Pfam" id="PF00239">
    <property type="entry name" value="Resolvase"/>
    <property type="match status" value="1"/>
</dbReference>
<reference evidence="4 5" key="1">
    <citation type="journal article" date="2012" name="J. Bacteriol.">
        <title>Draft Genome Sequence Determination for Cystic Fibrosis and Chronic Granulomatous Disease Burkholderia multivorans Isolates.</title>
        <authorList>
            <person name="Varga J.J."/>
            <person name="Losada L."/>
            <person name="Zelazny A.M."/>
            <person name="Brinkac L."/>
            <person name="Harkins D."/>
            <person name="Radune D."/>
            <person name="Hostetler J."/>
            <person name="Sampaio E.P."/>
            <person name="Ronning C.M."/>
            <person name="Nierman W.C."/>
            <person name="Greenberg D.E."/>
            <person name="Holland S.M."/>
            <person name="Goldberg J.B."/>
        </authorList>
    </citation>
    <scope>NUCLEOTIDE SEQUENCE [LARGE SCALE GENOMIC DNA]</scope>
    <source>
        <strain evidence="4 5">CGD2</strain>
    </source>
</reference>
<dbReference type="Gene3D" id="3.40.50.1390">
    <property type="entry name" value="Resolvase, N-terminal catalytic domain"/>
    <property type="match status" value="1"/>
</dbReference>
<dbReference type="PANTHER" id="PTHR30461">
    <property type="entry name" value="DNA-INVERTASE FROM LAMBDOID PROPHAGE"/>
    <property type="match status" value="1"/>
</dbReference>
<sequence length="277" mass="30524">MSPLTFESDVDCSSILHYLIGWRVGCCWFVLVYLIELIASALGLGSKLLTVNSSHAIIRSMNYFEPGGGKERSVRRIYYGRISTTEGQTSASQYADAAAHGIGRADIFIDEGVSGYHVAPMDRDQWPHVERDLRHGGTLVVRWLDRISRRYDELHDTMQRLMKARVRVECTLNGMVFDGAATDAISKATRDAVLAFMAAQGEADYLNRREMQARGIAVAKAAGKYEHVGRKRKADYAEVRAWREAHGASIAETAAHFGVSTAAVKRALAEAKGGKAD</sequence>
<comment type="similarity">
    <text evidence="1">Belongs to the site-specific recombinase resolvase family.</text>
</comment>
<dbReference type="InterPro" id="IPR050639">
    <property type="entry name" value="SSR_resolvase"/>
</dbReference>
<feature type="domain" description="Resolvase/invertase-type recombinase catalytic" evidence="3">
    <location>
        <begin position="75"/>
        <end position="223"/>
    </location>
</feature>
<evidence type="ECO:0000313" key="5">
    <source>
        <dbReference type="Proteomes" id="UP000004535"/>
    </source>
</evidence>
<feature type="transmembrane region" description="Helical" evidence="2">
    <location>
        <begin position="20"/>
        <end position="44"/>
    </location>
</feature>
<proteinExistence type="inferred from homology"/>
<evidence type="ECO:0000256" key="1">
    <source>
        <dbReference type="ARBA" id="ARBA00009913"/>
    </source>
</evidence>
<evidence type="ECO:0000313" key="4">
    <source>
        <dbReference type="EMBL" id="EEE08135.1"/>
    </source>
</evidence>
<dbReference type="GO" id="GO:0003677">
    <property type="term" value="F:DNA binding"/>
    <property type="evidence" value="ECO:0007669"/>
    <property type="project" value="InterPro"/>
</dbReference>
<protein>
    <submittedName>
        <fullName evidence="4">Resolvase, N-:Resolvase helix-turn-helix region</fullName>
    </submittedName>
</protein>
<dbReference type="InterPro" id="IPR036162">
    <property type="entry name" value="Resolvase-like_N_sf"/>
</dbReference>
<organism evidence="4 5">
    <name type="scientific">Burkholderia multivorans CGD2</name>
    <dbReference type="NCBI Taxonomy" id="513052"/>
    <lineage>
        <taxon>Bacteria</taxon>
        <taxon>Pseudomonadati</taxon>
        <taxon>Pseudomonadota</taxon>
        <taxon>Betaproteobacteria</taxon>
        <taxon>Burkholderiales</taxon>
        <taxon>Burkholderiaceae</taxon>
        <taxon>Burkholderia</taxon>
        <taxon>Burkholderia cepacia complex</taxon>
    </lineage>
</organism>
<dbReference type="PROSITE" id="PS51736">
    <property type="entry name" value="RECOMBINASES_3"/>
    <property type="match status" value="1"/>
</dbReference>
<evidence type="ECO:0000259" key="3">
    <source>
        <dbReference type="PROSITE" id="PS51736"/>
    </source>
</evidence>
<keyword evidence="2" id="KW-0472">Membrane</keyword>
<comment type="caution">
    <text evidence="4">The sequence shown here is derived from an EMBL/GenBank/DDBJ whole genome shotgun (WGS) entry which is preliminary data.</text>
</comment>
<evidence type="ECO:0000256" key="2">
    <source>
        <dbReference type="SAM" id="Phobius"/>
    </source>
</evidence>
<keyword evidence="2" id="KW-0812">Transmembrane</keyword>
<dbReference type="Proteomes" id="UP000004535">
    <property type="component" value="Unassembled WGS sequence"/>
</dbReference>
<dbReference type="GO" id="GO:0000150">
    <property type="term" value="F:DNA strand exchange activity"/>
    <property type="evidence" value="ECO:0007669"/>
    <property type="project" value="InterPro"/>
</dbReference>
<gene>
    <name evidence="4" type="ORF">BURMUCGD2_2353</name>
</gene>
<name>B9BNC5_9BURK</name>
<keyword evidence="2" id="KW-1133">Transmembrane helix</keyword>
<dbReference type="SMART" id="SM00857">
    <property type="entry name" value="Resolvase"/>
    <property type="match status" value="1"/>
</dbReference>
<dbReference type="AlphaFoldDB" id="B9BNC5"/>